<reference evidence="1" key="1">
    <citation type="submission" date="2018-09" db="EMBL/GenBank/DDBJ databases">
        <authorList>
            <person name="Zhou D."/>
        </authorList>
    </citation>
    <scope>NUCLEOTIDE SEQUENCE</scope>
    <source>
        <strain evidence="1">N201205880</strain>
        <plasmid evidence="1">p205880-NDM</plasmid>
    </source>
</reference>
<evidence type="ECO:0000313" key="1">
    <source>
        <dbReference type="EMBL" id="QBQ68039.1"/>
    </source>
</evidence>
<geneLocation type="plasmid" evidence="1">
    <name>p205880-NDM</name>
</geneLocation>
<accession>A0A482M5Q9</accession>
<organism evidence="1">
    <name type="scientific">Klebsiella pneumoniae</name>
    <dbReference type="NCBI Taxonomy" id="573"/>
    <lineage>
        <taxon>Bacteria</taxon>
        <taxon>Pseudomonadati</taxon>
        <taxon>Pseudomonadota</taxon>
        <taxon>Gammaproteobacteria</taxon>
        <taxon>Enterobacterales</taxon>
        <taxon>Enterobacteriaceae</taxon>
        <taxon>Klebsiella/Raoultella group</taxon>
        <taxon>Klebsiella</taxon>
        <taxon>Klebsiella pneumoniae complex</taxon>
    </lineage>
</organism>
<protein>
    <submittedName>
        <fullName evidence="1">Uncharacterized protein</fullName>
    </submittedName>
</protein>
<name>A0A482M5Q9_KLEPN</name>
<sequence length="37" mass="4350">MAFNFQIIYALPDIIRILNFTFSVYMTPRHESDINTG</sequence>
<dbReference type="EMBL" id="MH909345">
    <property type="protein sequence ID" value="QBQ68039.1"/>
    <property type="molecule type" value="Genomic_DNA"/>
</dbReference>
<keyword evidence="1" id="KW-0614">Plasmid</keyword>
<dbReference type="AlphaFoldDB" id="A0A482M5Q9"/>
<proteinExistence type="predicted"/>